<reference evidence="1 2" key="1">
    <citation type="submission" date="2018-10" db="EMBL/GenBank/DDBJ databases">
        <title>Sequencing the genomes of 1000 actinobacteria strains.</title>
        <authorList>
            <person name="Klenk H.-P."/>
        </authorList>
    </citation>
    <scope>NUCLEOTIDE SEQUENCE [LARGE SCALE GENOMIC DNA]</scope>
    <source>
        <strain evidence="1 2">DSM 17894</strain>
    </source>
</reference>
<evidence type="ECO:0000313" key="1">
    <source>
        <dbReference type="EMBL" id="RKR76307.1"/>
    </source>
</evidence>
<protein>
    <submittedName>
        <fullName evidence="1">Uncharacterized protein</fullName>
    </submittedName>
</protein>
<dbReference type="RefSeq" id="WP_121371295.1">
    <property type="nucleotide sequence ID" value="NZ_RBKS01000001.1"/>
</dbReference>
<proteinExistence type="predicted"/>
<accession>A0A495IK15</accession>
<dbReference type="Proteomes" id="UP000280008">
    <property type="component" value="Unassembled WGS sequence"/>
</dbReference>
<organism evidence="1 2">
    <name type="scientific">Frondihabitans australicus</name>
    <dbReference type="NCBI Taxonomy" id="386892"/>
    <lineage>
        <taxon>Bacteria</taxon>
        <taxon>Bacillati</taxon>
        <taxon>Actinomycetota</taxon>
        <taxon>Actinomycetes</taxon>
        <taxon>Micrococcales</taxon>
        <taxon>Microbacteriaceae</taxon>
        <taxon>Frondihabitans</taxon>
    </lineage>
</organism>
<comment type="caution">
    <text evidence="1">The sequence shown here is derived from an EMBL/GenBank/DDBJ whole genome shotgun (WGS) entry which is preliminary data.</text>
</comment>
<gene>
    <name evidence="1" type="ORF">C8E83_3476</name>
</gene>
<sequence>MTIYASIIDVRLIPPRISGTMLLHDDTHTVVPIAIEPTAASARFEAAPPRGGTYRDDFDEYRREAESIMHTLLTFTTGEAADRDREVSRVTARYGLSCLEGDNEWQQLRWRFIRGEAGSAELETAAIHRSQSGPPADCLPGRYGADSNGKNWFHE</sequence>
<dbReference type="OrthoDB" id="5014021at2"/>
<dbReference type="AlphaFoldDB" id="A0A495IK15"/>
<dbReference type="EMBL" id="RBKS01000001">
    <property type="protein sequence ID" value="RKR76307.1"/>
    <property type="molecule type" value="Genomic_DNA"/>
</dbReference>
<name>A0A495IK15_9MICO</name>
<keyword evidence="2" id="KW-1185">Reference proteome</keyword>
<evidence type="ECO:0000313" key="2">
    <source>
        <dbReference type="Proteomes" id="UP000280008"/>
    </source>
</evidence>